<feature type="domain" description="C2H2-type" evidence="1">
    <location>
        <begin position="137"/>
        <end position="160"/>
    </location>
</feature>
<sequence length="330" mass="38105">MRNTRAALLCLRHFNPRTIQIEKGVLSQTIRGEPPIFEFDRLASLSNNFRQSFARLLAVSLKSFEYHFFLYFRIISLKLQEIEKCVNITTLDAMLKIVQNQVRCIDEVRIGYGFKALKLFKISTGEMRVDLVYTMHCPMRECRAVFQSIQRLRKHINHDHSNICNIPSDNCATRLCKTSQAILHNAQHEIHSRDVPCCYLCGLANPWQMEHEGLAISHDMIHAMHRFILCKGCMSPMGNDLNGELLLAHFKKCHMVDQPRRFHRCKLCKHNVADANLRDHVMGIHRIIAFRPRYAVESNMLLVTNGSELCGYLGIEGYKRNPLAVENELG</sequence>
<dbReference type="SMART" id="SM00355">
    <property type="entry name" value="ZnF_C2H2"/>
    <property type="match status" value="2"/>
</dbReference>
<protein>
    <submittedName>
        <fullName evidence="3">C2H2-type domain-containing protein</fullName>
    </submittedName>
</protein>
<dbReference type="WBParaSite" id="Hba_12445">
    <property type="protein sequence ID" value="Hba_12445"/>
    <property type="gene ID" value="Hba_12445"/>
</dbReference>
<proteinExistence type="predicted"/>
<dbReference type="PROSITE" id="PS00028">
    <property type="entry name" value="ZINC_FINGER_C2H2_1"/>
    <property type="match status" value="1"/>
</dbReference>
<dbReference type="Proteomes" id="UP000095283">
    <property type="component" value="Unplaced"/>
</dbReference>
<reference evidence="3" key="1">
    <citation type="submission" date="2016-11" db="UniProtKB">
        <authorList>
            <consortium name="WormBaseParasite"/>
        </authorList>
    </citation>
    <scope>IDENTIFICATION</scope>
</reference>
<accession>A0A1I7X4U1</accession>
<dbReference type="AlphaFoldDB" id="A0A1I7X4U1"/>
<name>A0A1I7X4U1_HETBA</name>
<evidence type="ECO:0000259" key="1">
    <source>
        <dbReference type="PROSITE" id="PS00028"/>
    </source>
</evidence>
<evidence type="ECO:0000313" key="3">
    <source>
        <dbReference type="WBParaSite" id="Hba_12445"/>
    </source>
</evidence>
<keyword evidence="2" id="KW-1185">Reference proteome</keyword>
<dbReference type="InterPro" id="IPR013087">
    <property type="entry name" value="Znf_C2H2_type"/>
</dbReference>
<organism evidence="2 3">
    <name type="scientific">Heterorhabditis bacteriophora</name>
    <name type="common">Entomopathogenic nematode worm</name>
    <dbReference type="NCBI Taxonomy" id="37862"/>
    <lineage>
        <taxon>Eukaryota</taxon>
        <taxon>Metazoa</taxon>
        <taxon>Ecdysozoa</taxon>
        <taxon>Nematoda</taxon>
        <taxon>Chromadorea</taxon>
        <taxon>Rhabditida</taxon>
        <taxon>Rhabditina</taxon>
        <taxon>Rhabditomorpha</taxon>
        <taxon>Strongyloidea</taxon>
        <taxon>Heterorhabditidae</taxon>
        <taxon>Heterorhabditis</taxon>
    </lineage>
</organism>
<evidence type="ECO:0000313" key="2">
    <source>
        <dbReference type="Proteomes" id="UP000095283"/>
    </source>
</evidence>